<dbReference type="EMBL" id="FZNS01000004">
    <property type="protein sequence ID" value="SNR60871.1"/>
    <property type="molecule type" value="Genomic_DNA"/>
</dbReference>
<evidence type="ECO:0000313" key="2">
    <source>
        <dbReference type="EMBL" id="SNR60871.1"/>
    </source>
</evidence>
<gene>
    <name evidence="2" type="ORF">SAMN06269173_104283</name>
</gene>
<feature type="domain" description="Pyridoxamine 5'-phosphate oxidase N-terminal" evidence="1">
    <location>
        <begin position="10"/>
        <end position="131"/>
    </location>
</feature>
<dbReference type="PANTHER" id="PTHR39336:SF1">
    <property type="entry name" value="PYRIDOXAMINE PHOSPHATE OXIDASE FAMILY PROTEIN (AFU_ORTHOLOGUE AFUA_6G11440)"/>
    <property type="match status" value="1"/>
</dbReference>
<keyword evidence="3" id="KW-1185">Reference proteome</keyword>
<name>A0A238XQQ7_9BACT</name>
<protein>
    <submittedName>
        <fullName evidence="2">Pyridoxamine 5'-phosphate oxidase</fullName>
    </submittedName>
</protein>
<dbReference type="InterPro" id="IPR012349">
    <property type="entry name" value="Split_barrel_FMN-bd"/>
</dbReference>
<dbReference type="Gene3D" id="2.30.110.10">
    <property type="entry name" value="Electron Transport, Fmn-binding Protein, Chain A"/>
    <property type="match status" value="1"/>
</dbReference>
<accession>A0A238XQQ7</accession>
<dbReference type="SUPFAM" id="SSF50475">
    <property type="entry name" value="FMN-binding split barrel"/>
    <property type="match status" value="1"/>
</dbReference>
<reference evidence="3" key="1">
    <citation type="submission" date="2017-06" db="EMBL/GenBank/DDBJ databases">
        <authorList>
            <person name="Varghese N."/>
            <person name="Submissions S."/>
        </authorList>
    </citation>
    <scope>NUCLEOTIDE SEQUENCE [LARGE SCALE GENOMIC DNA]</scope>
    <source>
        <strain evidence="3">DSM 28041</strain>
    </source>
</reference>
<dbReference type="Pfam" id="PF01243">
    <property type="entry name" value="PNPOx_N"/>
    <property type="match status" value="1"/>
</dbReference>
<dbReference type="PANTHER" id="PTHR39336">
    <property type="entry name" value="PYRIDOXAMINE PHOSPHATE OXIDASE FAMILY PROTEIN (AFU_ORTHOLOGUE AFUA_6G11440)"/>
    <property type="match status" value="1"/>
</dbReference>
<organism evidence="2 3">
    <name type="scientific">Hymenobacter mucosus</name>
    <dbReference type="NCBI Taxonomy" id="1411120"/>
    <lineage>
        <taxon>Bacteria</taxon>
        <taxon>Pseudomonadati</taxon>
        <taxon>Bacteroidota</taxon>
        <taxon>Cytophagia</taxon>
        <taxon>Cytophagales</taxon>
        <taxon>Hymenobacteraceae</taxon>
        <taxon>Hymenobacter</taxon>
    </lineage>
</organism>
<proteinExistence type="predicted"/>
<dbReference type="RefSeq" id="WP_089332714.1">
    <property type="nucleotide sequence ID" value="NZ_FZNS01000004.1"/>
</dbReference>
<evidence type="ECO:0000313" key="3">
    <source>
        <dbReference type="Proteomes" id="UP000198310"/>
    </source>
</evidence>
<dbReference type="InterPro" id="IPR011576">
    <property type="entry name" value="Pyridox_Oxase_N"/>
</dbReference>
<dbReference type="Proteomes" id="UP000198310">
    <property type="component" value="Unassembled WGS sequence"/>
</dbReference>
<dbReference type="AlphaFoldDB" id="A0A238XQQ7"/>
<sequence length="180" mass="20290">MGKQYPVISADIQSFIEQQHIFFVGTAVADGRVNISPKGQDTLRLLDANRVAWLNLTGSGNETAAQLLEVNRITLMWCAFEGKPNILRIYGTATVYYPRDAEWAELLPLFPPLPGSRQIVVVDVDLVQTSCGMAVPFFEYQAERDELNDYMEQRGPEQVAQYWHNRNARSIDGKPTGIWA</sequence>
<evidence type="ECO:0000259" key="1">
    <source>
        <dbReference type="Pfam" id="PF01243"/>
    </source>
</evidence>